<evidence type="ECO:0000259" key="2">
    <source>
        <dbReference type="PROSITE" id="PS50937"/>
    </source>
</evidence>
<dbReference type="PROSITE" id="PS51746">
    <property type="entry name" value="PPM_2"/>
    <property type="match status" value="1"/>
</dbReference>
<dbReference type="SMART" id="SM00331">
    <property type="entry name" value="PP2C_SIG"/>
    <property type="match status" value="1"/>
</dbReference>
<dbReference type="PROSITE" id="PS50937">
    <property type="entry name" value="HTH_MERR_2"/>
    <property type="match status" value="1"/>
</dbReference>
<organism evidence="4 5">
    <name type="scientific">Amycolatopsis tucumanensis</name>
    <dbReference type="NCBI Taxonomy" id="401106"/>
    <lineage>
        <taxon>Bacteria</taxon>
        <taxon>Bacillati</taxon>
        <taxon>Actinomycetota</taxon>
        <taxon>Actinomycetes</taxon>
        <taxon>Pseudonocardiales</taxon>
        <taxon>Pseudonocardiaceae</taxon>
        <taxon>Amycolatopsis</taxon>
    </lineage>
</organism>
<evidence type="ECO:0000259" key="3">
    <source>
        <dbReference type="PROSITE" id="PS51746"/>
    </source>
</evidence>
<keyword evidence="1" id="KW-0238">DNA-binding</keyword>
<accession>A0ABP7HUX4</accession>
<dbReference type="Pfam" id="PF13411">
    <property type="entry name" value="MerR_1"/>
    <property type="match status" value="1"/>
</dbReference>
<dbReference type="InterPro" id="IPR036457">
    <property type="entry name" value="PPM-type-like_dom_sf"/>
</dbReference>
<evidence type="ECO:0000256" key="1">
    <source>
        <dbReference type="ARBA" id="ARBA00023125"/>
    </source>
</evidence>
<proteinExistence type="predicted"/>
<dbReference type="InterPro" id="IPR047057">
    <property type="entry name" value="MerR_fam"/>
</dbReference>
<keyword evidence="5" id="KW-1185">Reference proteome</keyword>
<dbReference type="Proteomes" id="UP001501624">
    <property type="component" value="Unassembled WGS sequence"/>
</dbReference>
<dbReference type="Gene3D" id="1.10.1660.10">
    <property type="match status" value="1"/>
</dbReference>
<dbReference type="InterPro" id="IPR001932">
    <property type="entry name" value="PPM-type_phosphatase-like_dom"/>
</dbReference>
<dbReference type="RefSeq" id="WP_237335828.1">
    <property type="nucleotide sequence ID" value="NZ_BAABCM010000002.1"/>
</dbReference>
<dbReference type="InterPro" id="IPR000551">
    <property type="entry name" value="MerR-type_HTH_dom"/>
</dbReference>
<dbReference type="SUPFAM" id="SSF81606">
    <property type="entry name" value="PP2C-like"/>
    <property type="match status" value="1"/>
</dbReference>
<comment type="caution">
    <text evidence="4">The sequence shown here is derived from an EMBL/GenBank/DDBJ whole genome shotgun (WGS) entry which is preliminary data.</text>
</comment>
<dbReference type="Pfam" id="PF13672">
    <property type="entry name" value="PP2C_2"/>
    <property type="match status" value="1"/>
</dbReference>
<evidence type="ECO:0000313" key="4">
    <source>
        <dbReference type="EMBL" id="GAA3804997.1"/>
    </source>
</evidence>
<feature type="domain" description="HTH merR-type" evidence="2">
    <location>
        <begin position="3"/>
        <end position="73"/>
    </location>
</feature>
<dbReference type="SUPFAM" id="SSF46955">
    <property type="entry name" value="Putative DNA-binding domain"/>
    <property type="match status" value="1"/>
</dbReference>
<dbReference type="Gene3D" id="3.60.40.10">
    <property type="entry name" value="PPM-type phosphatase domain"/>
    <property type="match status" value="1"/>
</dbReference>
<dbReference type="PANTHER" id="PTHR30204:SF97">
    <property type="entry name" value="MERR FAMILY REGULATORY PROTEIN"/>
    <property type="match status" value="1"/>
</dbReference>
<dbReference type="CDD" id="cd00143">
    <property type="entry name" value="PP2Cc"/>
    <property type="match status" value="1"/>
</dbReference>
<feature type="domain" description="PPM-type phosphatase" evidence="3">
    <location>
        <begin position="116"/>
        <end position="320"/>
    </location>
</feature>
<dbReference type="EMBL" id="BAABCM010000002">
    <property type="protein sequence ID" value="GAA3804997.1"/>
    <property type="molecule type" value="Genomic_DNA"/>
</dbReference>
<dbReference type="PRINTS" id="PR00040">
    <property type="entry name" value="HTHMERR"/>
</dbReference>
<dbReference type="PROSITE" id="PS00552">
    <property type="entry name" value="HTH_MERR_1"/>
    <property type="match status" value="1"/>
</dbReference>
<name>A0ABP7HUX4_9PSEU</name>
<sequence>MGLLTIGAFARAAGLSPKALRLYDDLGLLRPASVDPVSGYRRYSPDQLERARLIGLLRRTGMPLARISLALSSSDPAAEVLAYWRSVEADVAARGRLVAFLVEQLSGKDTAMTGLIHAARADRGLVRESNQDAAYAGPHLLAVADGFGQGGHQASVAAIEAVRPLDSLTSGDPLAALGEAFRAAGAAVRNLEDAGTTLTALLWSGSRLGVVHVGDSRAYLLRAVELHQLTQDHVQGSAIPATLVKALHRQPAEPDLLLSDGRNGDRYLLCSDGLYNAVPADVLQAELRAAATPGDAVGTLVDLANRRGGPDNIACVVADVAA</sequence>
<protein>
    <submittedName>
        <fullName evidence="4">MerR family transcriptional regulator</fullName>
    </submittedName>
</protein>
<evidence type="ECO:0000313" key="5">
    <source>
        <dbReference type="Proteomes" id="UP001501624"/>
    </source>
</evidence>
<dbReference type="SMART" id="SM00332">
    <property type="entry name" value="PP2Cc"/>
    <property type="match status" value="1"/>
</dbReference>
<dbReference type="PANTHER" id="PTHR30204">
    <property type="entry name" value="REDOX-CYCLING DRUG-SENSING TRANSCRIPTIONAL ACTIVATOR SOXR"/>
    <property type="match status" value="1"/>
</dbReference>
<gene>
    <name evidence="4" type="ORF">GCM10022380_23250</name>
</gene>
<reference evidence="5" key="1">
    <citation type="journal article" date="2019" name="Int. J. Syst. Evol. Microbiol.">
        <title>The Global Catalogue of Microorganisms (GCM) 10K type strain sequencing project: providing services to taxonomists for standard genome sequencing and annotation.</title>
        <authorList>
            <consortium name="The Broad Institute Genomics Platform"/>
            <consortium name="The Broad Institute Genome Sequencing Center for Infectious Disease"/>
            <person name="Wu L."/>
            <person name="Ma J."/>
        </authorList>
    </citation>
    <scope>NUCLEOTIDE SEQUENCE [LARGE SCALE GENOMIC DNA]</scope>
    <source>
        <strain evidence="5">JCM 17017</strain>
    </source>
</reference>
<dbReference type="CDD" id="cd01107">
    <property type="entry name" value="HTH_BmrR"/>
    <property type="match status" value="1"/>
</dbReference>
<dbReference type="InterPro" id="IPR009061">
    <property type="entry name" value="DNA-bd_dom_put_sf"/>
</dbReference>
<dbReference type="SMART" id="SM00422">
    <property type="entry name" value="HTH_MERR"/>
    <property type="match status" value="1"/>
</dbReference>